<comment type="caution">
    <text evidence="1">The sequence shown here is derived from an EMBL/GenBank/DDBJ whole genome shotgun (WGS) entry which is preliminary data.</text>
</comment>
<protein>
    <submittedName>
        <fullName evidence="1">Uncharacterized protein</fullName>
    </submittedName>
</protein>
<organism evidence="1 2">
    <name type="scientific">Lindgomyces ingoldianus</name>
    <dbReference type="NCBI Taxonomy" id="673940"/>
    <lineage>
        <taxon>Eukaryota</taxon>
        <taxon>Fungi</taxon>
        <taxon>Dikarya</taxon>
        <taxon>Ascomycota</taxon>
        <taxon>Pezizomycotina</taxon>
        <taxon>Dothideomycetes</taxon>
        <taxon>Pleosporomycetidae</taxon>
        <taxon>Pleosporales</taxon>
        <taxon>Lindgomycetaceae</taxon>
        <taxon>Lindgomyces</taxon>
    </lineage>
</organism>
<gene>
    <name evidence="1" type="ORF">BDR25DRAFT_251226</name>
</gene>
<dbReference type="EMBL" id="MU003493">
    <property type="protein sequence ID" value="KAF2476839.1"/>
    <property type="molecule type" value="Genomic_DNA"/>
</dbReference>
<evidence type="ECO:0000313" key="1">
    <source>
        <dbReference type="EMBL" id="KAF2476839.1"/>
    </source>
</evidence>
<sequence>MMPRPLLRQTFGLTYRKIPVLTIGRDIYCDTSLIIEALEYYFPEDAGFGTVYPRAKSLGGPGDGGKGVDWAYRSLVRGFASFWVDRPLFRTTTGLIPSTVWSTAFGADRSGLIGHKLDPEKLGAKIPENLSNLDLHLSLLEPMLKRRGEWVIPTATPSLADLSLYYQLRWGVDIAAGKGVYNLTAGGIGEGSVNGNVAEEVFNKERYPGVWDWFHAFEAYICTLPDPETVVDGNTLDWKDQLRSTPLLDTKDGTDILVPTPAGDYPSLDLQRGLQPGVVVSVAPDDTGRDDPTVGELVRIGVEEVVVRPVEKGEMDVRIHFPRLGFVVRVAEGSRL</sequence>
<proteinExistence type="predicted"/>
<evidence type="ECO:0000313" key="2">
    <source>
        <dbReference type="Proteomes" id="UP000799755"/>
    </source>
</evidence>
<dbReference type="Proteomes" id="UP000799755">
    <property type="component" value="Unassembled WGS sequence"/>
</dbReference>
<keyword evidence="2" id="KW-1185">Reference proteome</keyword>
<accession>A0ACB6RBZ7</accession>
<reference evidence="1" key="1">
    <citation type="journal article" date="2020" name="Stud. Mycol.">
        <title>101 Dothideomycetes genomes: a test case for predicting lifestyles and emergence of pathogens.</title>
        <authorList>
            <person name="Haridas S."/>
            <person name="Albert R."/>
            <person name="Binder M."/>
            <person name="Bloem J."/>
            <person name="Labutti K."/>
            <person name="Salamov A."/>
            <person name="Andreopoulos B."/>
            <person name="Baker S."/>
            <person name="Barry K."/>
            <person name="Bills G."/>
            <person name="Bluhm B."/>
            <person name="Cannon C."/>
            <person name="Castanera R."/>
            <person name="Culley D."/>
            <person name="Daum C."/>
            <person name="Ezra D."/>
            <person name="Gonzalez J."/>
            <person name="Henrissat B."/>
            <person name="Kuo A."/>
            <person name="Liang C."/>
            <person name="Lipzen A."/>
            <person name="Lutzoni F."/>
            <person name="Magnuson J."/>
            <person name="Mondo S."/>
            <person name="Nolan M."/>
            <person name="Ohm R."/>
            <person name="Pangilinan J."/>
            <person name="Park H.-J."/>
            <person name="Ramirez L."/>
            <person name="Alfaro M."/>
            <person name="Sun H."/>
            <person name="Tritt A."/>
            <person name="Yoshinaga Y."/>
            <person name="Zwiers L.-H."/>
            <person name="Turgeon B."/>
            <person name="Goodwin S."/>
            <person name="Spatafora J."/>
            <person name="Crous P."/>
            <person name="Grigoriev I."/>
        </authorList>
    </citation>
    <scope>NUCLEOTIDE SEQUENCE</scope>
    <source>
        <strain evidence="1">ATCC 200398</strain>
    </source>
</reference>
<name>A0ACB6RBZ7_9PLEO</name>